<reference evidence="10" key="1">
    <citation type="submission" date="2022-07" db="EMBL/GenBank/DDBJ databases">
        <title>Fungi with potential for degradation of polypropylene.</title>
        <authorList>
            <person name="Gostincar C."/>
        </authorList>
    </citation>
    <scope>NUCLEOTIDE SEQUENCE</scope>
    <source>
        <strain evidence="10">EXF-13308</strain>
    </source>
</reference>
<name>A0AA38R4A0_9PEZI</name>
<keyword evidence="5 8" id="KW-1133">Transmembrane helix</keyword>
<feature type="transmembrane region" description="Helical" evidence="8">
    <location>
        <begin position="361"/>
        <end position="381"/>
    </location>
</feature>
<protein>
    <submittedName>
        <fullName evidence="10">Major facilitator superfamily transporter</fullName>
    </submittedName>
</protein>
<dbReference type="EMBL" id="JANBVO010000038">
    <property type="protein sequence ID" value="KAJ9136708.1"/>
    <property type="molecule type" value="Genomic_DNA"/>
</dbReference>
<proteinExistence type="inferred from homology"/>
<comment type="similarity">
    <text evidence="2">Belongs to the major facilitator superfamily.</text>
</comment>
<feature type="region of interest" description="Disordered" evidence="7">
    <location>
        <begin position="1"/>
        <end position="47"/>
    </location>
</feature>
<evidence type="ECO:0000256" key="7">
    <source>
        <dbReference type="SAM" id="MobiDB-lite"/>
    </source>
</evidence>
<feature type="transmembrane region" description="Helical" evidence="8">
    <location>
        <begin position="65"/>
        <end position="82"/>
    </location>
</feature>
<dbReference type="GO" id="GO:0012505">
    <property type="term" value="C:endomembrane system"/>
    <property type="evidence" value="ECO:0007669"/>
    <property type="project" value="UniProtKB-SubCell"/>
</dbReference>
<evidence type="ECO:0000256" key="4">
    <source>
        <dbReference type="ARBA" id="ARBA00022692"/>
    </source>
</evidence>
<feature type="transmembrane region" description="Helical" evidence="8">
    <location>
        <begin position="290"/>
        <end position="307"/>
    </location>
</feature>
<feature type="region of interest" description="Disordered" evidence="7">
    <location>
        <begin position="536"/>
        <end position="575"/>
    </location>
</feature>
<keyword evidence="3" id="KW-0813">Transport</keyword>
<keyword evidence="6 8" id="KW-0472">Membrane</keyword>
<evidence type="ECO:0000256" key="6">
    <source>
        <dbReference type="ARBA" id="ARBA00023136"/>
    </source>
</evidence>
<dbReference type="InterPro" id="IPR036259">
    <property type="entry name" value="MFS_trans_sf"/>
</dbReference>
<evidence type="ECO:0000256" key="2">
    <source>
        <dbReference type="ARBA" id="ARBA00008335"/>
    </source>
</evidence>
<dbReference type="InterPro" id="IPR011701">
    <property type="entry name" value="MFS"/>
</dbReference>
<dbReference type="SUPFAM" id="SSF103473">
    <property type="entry name" value="MFS general substrate transporter"/>
    <property type="match status" value="1"/>
</dbReference>
<evidence type="ECO:0000256" key="8">
    <source>
        <dbReference type="SAM" id="Phobius"/>
    </source>
</evidence>
<dbReference type="PANTHER" id="PTHR23501">
    <property type="entry name" value="MAJOR FACILITATOR SUPERFAMILY"/>
    <property type="match status" value="1"/>
</dbReference>
<keyword evidence="4 8" id="KW-0812">Transmembrane</keyword>
<comment type="subcellular location">
    <subcellularLocation>
        <location evidence="1">Endomembrane system</location>
        <topology evidence="1">Multi-pass membrane protein</topology>
    </subcellularLocation>
</comment>
<dbReference type="GO" id="GO:0046943">
    <property type="term" value="F:carboxylic acid transmembrane transporter activity"/>
    <property type="evidence" value="ECO:0007669"/>
    <property type="project" value="UniProtKB-ARBA"/>
</dbReference>
<dbReference type="FunFam" id="1.20.1720.10:FF:000013">
    <property type="entry name" value="Related to multidrug resistance proteins"/>
    <property type="match status" value="1"/>
</dbReference>
<sequence>MGSSNDIAVSEPAMEGGGSTGKLDVSEKTSSSSSITEEQPHNDGDARSIAESIGNQRRLLSKSRLLVAFPALALCLFVSFIDQTSVSTSIPAVSADLNTGTATSWIGASFLISSVSFQLINGRLSDIFGRKNLLLACLLILALGDLLAGFAKTSTQLFAFRALAGIGGGGINSIVMIIVSDITTLQNRGKYQGILGAVLALANGTGPFVGGALVEKASWRYVFWIVPMLALPAALVILFFLPLRHDKGDYVAKFKKIDYGGIVINLAAVLLILIPLTGGGVTYSWASAEFIVMVVLGGVLAIAFVLYEWKFAPIPIMPLRLYQAPHCTFLYAQSFFSGLNFYGNFFYLICTSITSILSGQFMNRICLYMPSVAVGFGLWTLGAGLRCMFKQNTSLGVIIVTLLIEGCGVGLTLQPTLVGLYANSKTGDRAVVTGLRNFIRTMGGAFGLVASGAILSNNLQAKLSTVPTVTVAAIEDMSSRIAQRGTLASRDDEDSVISAYMTGIHWIFIFYACSAGVNFLLSVGIGNTSLKKKEEPAAASRVAREEEDANGVVISGEEPEETFTSAGPARKTEEV</sequence>
<feature type="transmembrane region" description="Helical" evidence="8">
    <location>
        <begin position="393"/>
        <end position="413"/>
    </location>
</feature>
<dbReference type="PANTHER" id="PTHR23501:SF78">
    <property type="entry name" value="MAJOR FACILITATOR SUPERFAMILY (MFS) PROFILE DOMAIN-CONTAINING PROTEIN-RELATED"/>
    <property type="match status" value="1"/>
</dbReference>
<feature type="transmembrane region" description="Helical" evidence="8">
    <location>
        <begin position="504"/>
        <end position="525"/>
    </location>
</feature>
<dbReference type="PRINTS" id="PR01036">
    <property type="entry name" value="TCRTETB"/>
</dbReference>
<evidence type="ECO:0000313" key="10">
    <source>
        <dbReference type="EMBL" id="KAJ9136708.1"/>
    </source>
</evidence>
<feature type="compositionally biased region" description="Basic and acidic residues" evidence="7">
    <location>
        <begin position="38"/>
        <end position="47"/>
    </location>
</feature>
<dbReference type="PROSITE" id="PS50850">
    <property type="entry name" value="MFS"/>
    <property type="match status" value="1"/>
</dbReference>
<feature type="transmembrane region" description="Helical" evidence="8">
    <location>
        <begin position="328"/>
        <end position="349"/>
    </location>
</feature>
<dbReference type="Pfam" id="PF07690">
    <property type="entry name" value="MFS_1"/>
    <property type="match status" value="1"/>
</dbReference>
<accession>A0AA38R4A0</accession>
<organism evidence="10 11">
    <name type="scientific">Pleurostoma richardsiae</name>
    <dbReference type="NCBI Taxonomy" id="41990"/>
    <lineage>
        <taxon>Eukaryota</taxon>
        <taxon>Fungi</taxon>
        <taxon>Dikarya</taxon>
        <taxon>Ascomycota</taxon>
        <taxon>Pezizomycotina</taxon>
        <taxon>Sordariomycetes</taxon>
        <taxon>Sordariomycetidae</taxon>
        <taxon>Calosphaeriales</taxon>
        <taxon>Pleurostomataceae</taxon>
        <taxon>Pleurostoma</taxon>
    </lineage>
</organism>
<evidence type="ECO:0000256" key="3">
    <source>
        <dbReference type="ARBA" id="ARBA00022448"/>
    </source>
</evidence>
<gene>
    <name evidence="10" type="ORF">NKR23_g9659</name>
</gene>
<comment type="caution">
    <text evidence="10">The sequence shown here is derived from an EMBL/GenBank/DDBJ whole genome shotgun (WGS) entry which is preliminary data.</text>
</comment>
<keyword evidence="11" id="KW-1185">Reference proteome</keyword>
<feature type="transmembrane region" description="Helical" evidence="8">
    <location>
        <begin position="102"/>
        <end position="120"/>
    </location>
</feature>
<evidence type="ECO:0000259" key="9">
    <source>
        <dbReference type="PROSITE" id="PS50850"/>
    </source>
</evidence>
<feature type="transmembrane region" description="Helical" evidence="8">
    <location>
        <begin position="157"/>
        <end position="179"/>
    </location>
</feature>
<dbReference type="Proteomes" id="UP001174694">
    <property type="component" value="Unassembled WGS sequence"/>
</dbReference>
<dbReference type="GO" id="GO:0005886">
    <property type="term" value="C:plasma membrane"/>
    <property type="evidence" value="ECO:0007669"/>
    <property type="project" value="TreeGrafter"/>
</dbReference>
<dbReference type="AlphaFoldDB" id="A0AA38R4A0"/>
<feature type="transmembrane region" description="Helical" evidence="8">
    <location>
        <begin position="221"/>
        <end position="241"/>
    </location>
</feature>
<feature type="transmembrane region" description="Helical" evidence="8">
    <location>
        <begin position="132"/>
        <end position="151"/>
    </location>
</feature>
<feature type="domain" description="Major facilitator superfamily (MFS) profile" evidence="9">
    <location>
        <begin position="68"/>
        <end position="530"/>
    </location>
</feature>
<dbReference type="Gene3D" id="1.20.1250.20">
    <property type="entry name" value="MFS general substrate transporter like domains"/>
    <property type="match status" value="2"/>
</dbReference>
<feature type="transmembrane region" description="Helical" evidence="8">
    <location>
        <begin position="262"/>
        <end position="284"/>
    </location>
</feature>
<feature type="transmembrane region" description="Helical" evidence="8">
    <location>
        <begin position="191"/>
        <end position="209"/>
    </location>
</feature>
<evidence type="ECO:0000256" key="5">
    <source>
        <dbReference type="ARBA" id="ARBA00022989"/>
    </source>
</evidence>
<dbReference type="InterPro" id="IPR020846">
    <property type="entry name" value="MFS_dom"/>
</dbReference>
<evidence type="ECO:0000256" key="1">
    <source>
        <dbReference type="ARBA" id="ARBA00004127"/>
    </source>
</evidence>
<evidence type="ECO:0000313" key="11">
    <source>
        <dbReference type="Proteomes" id="UP001174694"/>
    </source>
</evidence>